<dbReference type="STRING" id="93625.A0A409XB37"/>
<dbReference type="Proteomes" id="UP000283269">
    <property type="component" value="Unassembled WGS sequence"/>
</dbReference>
<dbReference type="AlphaFoldDB" id="A0A409XB37"/>
<gene>
    <name evidence="1" type="ORF">CVT25_001061</name>
</gene>
<proteinExistence type="predicted"/>
<organism evidence="1 2">
    <name type="scientific">Psilocybe cyanescens</name>
    <dbReference type="NCBI Taxonomy" id="93625"/>
    <lineage>
        <taxon>Eukaryota</taxon>
        <taxon>Fungi</taxon>
        <taxon>Dikarya</taxon>
        <taxon>Basidiomycota</taxon>
        <taxon>Agaricomycotina</taxon>
        <taxon>Agaricomycetes</taxon>
        <taxon>Agaricomycetidae</taxon>
        <taxon>Agaricales</taxon>
        <taxon>Agaricineae</taxon>
        <taxon>Strophariaceae</taxon>
        <taxon>Psilocybe</taxon>
    </lineage>
</organism>
<protein>
    <submittedName>
        <fullName evidence="1">Uncharacterized protein</fullName>
    </submittedName>
</protein>
<dbReference type="InterPro" id="IPR012340">
    <property type="entry name" value="NA-bd_OB-fold"/>
</dbReference>
<reference evidence="1 2" key="1">
    <citation type="journal article" date="2018" name="Evol. Lett.">
        <title>Horizontal gene cluster transfer increased hallucinogenic mushroom diversity.</title>
        <authorList>
            <person name="Reynolds H.T."/>
            <person name="Vijayakumar V."/>
            <person name="Gluck-Thaler E."/>
            <person name="Korotkin H.B."/>
            <person name="Matheny P.B."/>
            <person name="Slot J.C."/>
        </authorList>
    </citation>
    <scope>NUCLEOTIDE SEQUENCE [LARGE SCALE GENOMIC DNA]</scope>
    <source>
        <strain evidence="1 2">2631</strain>
    </source>
</reference>
<comment type="caution">
    <text evidence="1">The sequence shown here is derived from an EMBL/GenBank/DDBJ whole genome shotgun (WGS) entry which is preliminary data.</text>
</comment>
<accession>A0A409XB37</accession>
<sequence length="253" mass="28930">MSIPLTQSFSFSSQLDYLSSSQWAQNSTSDDEKAVRRVTIRQLWNAVPTDEEPFQFELNGIGIKQARDTNSGRHPEWYTLDDGTGRIKAYVNGRPMDHTYIYDTLYLPLSSGFEYARVVGVLEIKDETKSISLLNMAPVHDPHEVYFQILHAMVDTVTHNRGSPPTSRAHDQPVESLSQAFQHISLSNGNENEVPLTSRRSPHNNDRMRVRSRLERDIIIFISDNIDDGSVSLEDIVIHIRINHPDIEWVDAW</sequence>
<evidence type="ECO:0000313" key="1">
    <source>
        <dbReference type="EMBL" id="PPQ87982.1"/>
    </source>
</evidence>
<keyword evidence="2" id="KW-1185">Reference proteome</keyword>
<dbReference type="InParanoid" id="A0A409XB37"/>
<dbReference type="OrthoDB" id="25571at2759"/>
<dbReference type="EMBL" id="NHYD01002181">
    <property type="protein sequence ID" value="PPQ87982.1"/>
    <property type="molecule type" value="Genomic_DNA"/>
</dbReference>
<evidence type="ECO:0000313" key="2">
    <source>
        <dbReference type="Proteomes" id="UP000283269"/>
    </source>
</evidence>
<name>A0A409XB37_PSICY</name>
<dbReference type="Gene3D" id="2.40.50.140">
    <property type="entry name" value="Nucleic acid-binding proteins"/>
    <property type="match status" value="1"/>
</dbReference>